<keyword evidence="2 6" id="KW-0032">Aminotransferase</keyword>
<name>A0A7V4U2H5_CALAY</name>
<accession>A0A7V4U2H5</accession>
<evidence type="ECO:0000313" key="6">
    <source>
        <dbReference type="EMBL" id="HGY56443.1"/>
    </source>
</evidence>
<keyword evidence="3" id="KW-0808">Transferase</keyword>
<dbReference type="InterPro" id="IPR005814">
    <property type="entry name" value="Aminotrans_3"/>
</dbReference>
<dbReference type="SUPFAM" id="SSF53383">
    <property type="entry name" value="PLP-dependent transferases"/>
    <property type="match status" value="1"/>
</dbReference>
<reference evidence="6" key="1">
    <citation type="journal article" date="2020" name="mSystems">
        <title>Genome- and Community-Level Interaction Insights into Carbon Utilization and Element Cycling Functions of Hydrothermarchaeota in Hydrothermal Sediment.</title>
        <authorList>
            <person name="Zhou Z."/>
            <person name="Liu Y."/>
            <person name="Xu W."/>
            <person name="Pan J."/>
            <person name="Luo Z.H."/>
            <person name="Li M."/>
        </authorList>
    </citation>
    <scope>NUCLEOTIDE SEQUENCE [LARGE SCALE GENOMIC DNA]</scope>
    <source>
        <strain evidence="6">HyVt-577</strain>
    </source>
</reference>
<dbReference type="PIRSF" id="PIRSF000521">
    <property type="entry name" value="Transaminase_4ab_Lys_Orn"/>
    <property type="match status" value="1"/>
</dbReference>
<organism evidence="6">
    <name type="scientific">Caldithrix abyssi</name>
    <dbReference type="NCBI Taxonomy" id="187145"/>
    <lineage>
        <taxon>Bacteria</taxon>
        <taxon>Pseudomonadati</taxon>
        <taxon>Calditrichota</taxon>
        <taxon>Calditrichia</taxon>
        <taxon>Calditrichales</taxon>
        <taxon>Calditrichaceae</taxon>
        <taxon>Caldithrix</taxon>
    </lineage>
</organism>
<dbReference type="InterPro" id="IPR015421">
    <property type="entry name" value="PyrdxlP-dep_Trfase_major"/>
</dbReference>
<dbReference type="InterPro" id="IPR015422">
    <property type="entry name" value="PyrdxlP-dep_Trfase_small"/>
</dbReference>
<evidence type="ECO:0000256" key="5">
    <source>
        <dbReference type="RuleBase" id="RU003560"/>
    </source>
</evidence>
<dbReference type="Gene3D" id="3.40.640.10">
    <property type="entry name" value="Type I PLP-dependent aspartate aminotransferase-like (Major domain)"/>
    <property type="match status" value="1"/>
</dbReference>
<dbReference type="GO" id="GO:0030170">
    <property type="term" value="F:pyridoxal phosphate binding"/>
    <property type="evidence" value="ECO:0007669"/>
    <property type="project" value="InterPro"/>
</dbReference>
<evidence type="ECO:0000256" key="3">
    <source>
        <dbReference type="ARBA" id="ARBA00022679"/>
    </source>
</evidence>
<protein>
    <submittedName>
        <fullName evidence="6">Aspartate aminotransferase family protein</fullName>
    </submittedName>
</protein>
<dbReference type="Pfam" id="PF00202">
    <property type="entry name" value="Aminotran_3"/>
    <property type="match status" value="1"/>
</dbReference>
<keyword evidence="4 5" id="KW-0663">Pyridoxal phosphate</keyword>
<evidence type="ECO:0000256" key="4">
    <source>
        <dbReference type="ARBA" id="ARBA00022898"/>
    </source>
</evidence>
<comment type="similarity">
    <text evidence="5">Belongs to the class-III pyridoxal-phosphate-dependent aminotransferase family.</text>
</comment>
<evidence type="ECO:0000256" key="1">
    <source>
        <dbReference type="ARBA" id="ARBA00001933"/>
    </source>
</evidence>
<sequence length="429" mass="47773">MREKHSSQKSKAIQQFRQHVSSGKVRFFEKYGMDFVMGHREGPWLWDMDGKKRLYNLHCNGGVFNLGHRNKELIELLRNSLENYDIGNHHLMSRPRAELAAELARLMPRDLNYTVFGVGGGEAVDLAFKVARAYTGKTRIISARGGYHGHTGLALAAGDVKYRAPFGPSAPGFQQIPFNDISALKTALDKDTAAVILETLPATLGIAIPHATYLQEVRALCDSNETLLIMDEVQTGLGRTGKLWGFEYFDIIPDMVILGKGLSGGLYPISATILRQDLESVFHEDPFIHISTFGGSEIGCILAKRVLEISSAPDFLSKVNRLSDRFAGEIEALQKKHHSILKGLRRLGLMMGLELADELSGPLLTKTAYDNDLLIIYANNDTSVCQFLPPLVMDESDIDFIIRQLDKALRAARRLKPIVKIKQMVEKIV</sequence>
<dbReference type="GO" id="GO:0042802">
    <property type="term" value="F:identical protein binding"/>
    <property type="evidence" value="ECO:0007669"/>
    <property type="project" value="TreeGrafter"/>
</dbReference>
<dbReference type="PROSITE" id="PS00600">
    <property type="entry name" value="AA_TRANSFER_CLASS_3"/>
    <property type="match status" value="1"/>
</dbReference>
<dbReference type="FunFam" id="3.40.640.10:FF:000004">
    <property type="entry name" value="Acetylornithine aminotransferase"/>
    <property type="match status" value="1"/>
</dbReference>
<comment type="caution">
    <text evidence="6">The sequence shown here is derived from an EMBL/GenBank/DDBJ whole genome shotgun (WGS) entry which is preliminary data.</text>
</comment>
<dbReference type="GO" id="GO:0008483">
    <property type="term" value="F:transaminase activity"/>
    <property type="evidence" value="ECO:0007669"/>
    <property type="project" value="UniProtKB-KW"/>
</dbReference>
<dbReference type="PANTHER" id="PTHR11986">
    <property type="entry name" value="AMINOTRANSFERASE CLASS III"/>
    <property type="match status" value="1"/>
</dbReference>
<dbReference type="Proteomes" id="UP000885779">
    <property type="component" value="Unassembled WGS sequence"/>
</dbReference>
<dbReference type="AlphaFoldDB" id="A0A7V4U2H5"/>
<dbReference type="Gene3D" id="3.90.1150.10">
    <property type="entry name" value="Aspartate Aminotransferase, domain 1"/>
    <property type="match status" value="1"/>
</dbReference>
<dbReference type="PANTHER" id="PTHR11986:SF79">
    <property type="entry name" value="ACETYLORNITHINE AMINOTRANSFERASE, MITOCHONDRIAL"/>
    <property type="match status" value="1"/>
</dbReference>
<gene>
    <name evidence="6" type="ORF">ENK44_12105</name>
</gene>
<evidence type="ECO:0000256" key="2">
    <source>
        <dbReference type="ARBA" id="ARBA00022576"/>
    </source>
</evidence>
<comment type="cofactor">
    <cofactor evidence="1">
        <name>pyridoxal 5'-phosphate</name>
        <dbReference type="ChEBI" id="CHEBI:597326"/>
    </cofactor>
</comment>
<proteinExistence type="inferred from homology"/>
<dbReference type="EMBL" id="DRQG01000112">
    <property type="protein sequence ID" value="HGY56443.1"/>
    <property type="molecule type" value="Genomic_DNA"/>
</dbReference>
<dbReference type="InterPro" id="IPR015424">
    <property type="entry name" value="PyrdxlP-dep_Trfase"/>
</dbReference>
<dbReference type="InterPro" id="IPR050103">
    <property type="entry name" value="Class-III_PLP-dep_AT"/>
</dbReference>
<dbReference type="InterPro" id="IPR049704">
    <property type="entry name" value="Aminotrans_3_PPA_site"/>
</dbReference>
<dbReference type="CDD" id="cd00610">
    <property type="entry name" value="OAT_like"/>
    <property type="match status" value="1"/>
</dbReference>